<dbReference type="PANTHER" id="PTHR42760">
    <property type="entry name" value="SHORT-CHAIN DEHYDROGENASES/REDUCTASES FAMILY MEMBER"/>
    <property type="match status" value="1"/>
</dbReference>
<dbReference type="CDD" id="cd05233">
    <property type="entry name" value="SDR_c"/>
    <property type="match status" value="1"/>
</dbReference>
<organism evidence="4 5">
    <name type="scientific">Nocardiopsis aegyptia</name>
    <dbReference type="NCBI Taxonomy" id="220378"/>
    <lineage>
        <taxon>Bacteria</taxon>
        <taxon>Bacillati</taxon>
        <taxon>Actinomycetota</taxon>
        <taxon>Actinomycetes</taxon>
        <taxon>Streptosporangiales</taxon>
        <taxon>Nocardiopsidaceae</taxon>
        <taxon>Nocardiopsis</taxon>
    </lineage>
</organism>
<dbReference type="FunFam" id="3.40.50.720:FF:000084">
    <property type="entry name" value="Short-chain dehydrogenase reductase"/>
    <property type="match status" value="1"/>
</dbReference>
<evidence type="ECO:0000313" key="5">
    <source>
        <dbReference type="Proteomes" id="UP000572051"/>
    </source>
</evidence>
<protein>
    <submittedName>
        <fullName evidence="4">3-oxoacyl-[acyl-carrier protein] reductase</fullName>
        <ecNumber evidence="4">1.1.1.100</ecNumber>
    </submittedName>
</protein>
<keyword evidence="2 4" id="KW-0560">Oxidoreductase</keyword>
<dbReference type="EC" id="1.1.1.100" evidence="4"/>
<keyword evidence="5" id="KW-1185">Reference proteome</keyword>
<evidence type="ECO:0000259" key="3">
    <source>
        <dbReference type="SMART" id="SM00822"/>
    </source>
</evidence>
<dbReference type="PRINTS" id="PR00080">
    <property type="entry name" value="SDRFAMILY"/>
</dbReference>
<reference evidence="4 5" key="1">
    <citation type="submission" date="2020-07" db="EMBL/GenBank/DDBJ databases">
        <title>Sequencing the genomes of 1000 actinobacteria strains.</title>
        <authorList>
            <person name="Klenk H.-P."/>
        </authorList>
    </citation>
    <scope>NUCLEOTIDE SEQUENCE [LARGE SCALE GENOMIC DNA]</scope>
    <source>
        <strain evidence="4 5">DSM 44442</strain>
    </source>
</reference>
<comment type="similarity">
    <text evidence="1">Belongs to the short-chain dehydrogenases/reductases (SDR) family.</text>
</comment>
<dbReference type="AlphaFoldDB" id="A0A7Z0JAS8"/>
<evidence type="ECO:0000256" key="2">
    <source>
        <dbReference type="ARBA" id="ARBA00023002"/>
    </source>
</evidence>
<dbReference type="InterPro" id="IPR002347">
    <property type="entry name" value="SDR_fam"/>
</dbReference>
<dbReference type="Pfam" id="PF13561">
    <property type="entry name" value="adh_short_C2"/>
    <property type="match status" value="1"/>
</dbReference>
<proteinExistence type="inferred from homology"/>
<evidence type="ECO:0000313" key="4">
    <source>
        <dbReference type="EMBL" id="NYJ35583.1"/>
    </source>
</evidence>
<dbReference type="GO" id="GO:0004316">
    <property type="term" value="F:3-oxoacyl-[acyl-carrier-protein] reductase (NADPH) activity"/>
    <property type="evidence" value="ECO:0007669"/>
    <property type="project" value="UniProtKB-EC"/>
</dbReference>
<dbReference type="InterPro" id="IPR057326">
    <property type="entry name" value="KR_dom"/>
</dbReference>
<dbReference type="SMART" id="SM00822">
    <property type="entry name" value="PKS_KR"/>
    <property type="match status" value="1"/>
</dbReference>
<gene>
    <name evidence="4" type="ORF">HNR10_003464</name>
</gene>
<evidence type="ECO:0000256" key="1">
    <source>
        <dbReference type="ARBA" id="ARBA00006484"/>
    </source>
</evidence>
<comment type="caution">
    <text evidence="4">The sequence shown here is derived from an EMBL/GenBank/DDBJ whole genome shotgun (WGS) entry which is preliminary data.</text>
</comment>
<dbReference type="PRINTS" id="PR00081">
    <property type="entry name" value="GDHRDH"/>
</dbReference>
<name>A0A7Z0JAS8_9ACTN</name>
<dbReference type="SUPFAM" id="SSF51735">
    <property type="entry name" value="NAD(P)-binding Rossmann-fold domains"/>
    <property type="match status" value="1"/>
</dbReference>
<dbReference type="NCBIfam" id="NF005559">
    <property type="entry name" value="PRK07231.1"/>
    <property type="match status" value="1"/>
</dbReference>
<dbReference type="RefSeq" id="WP_179824831.1">
    <property type="nucleotide sequence ID" value="NZ_JACCFS010000001.1"/>
</dbReference>
<dbReference type="Proteomes" id="UP000572051">
    <property type="component" value="Unassembled WGS sequence"/>
</dbReference>
<dbReference type="Gene3D" id="3.40.50.720">
    <property type="entry name" value="NAD(P)-binding Rossmann-like Domain"/>
    <property type="match status" value="1"/>
</dbReference>
<feature type="domain" description="Ketoreductase" evidence="3">
    <location>
        <begin position="6"/>
        <end position="187"/>
    </location>
</feature>
<dbReference type="EMBL" id="JACCFS010000001">
    <property type="protein sequence ID" value="NYJ35583.1"/>
    <property type="molecule type" value="Genomic_DNA"/>
</dbReference>
<accession>A0A7Z0JAS8</accession>
<dbReference type="InterPro" id="IPR036291">
    <property type="entry name" value="NAD(P)-bd_dom_sf"/>
</dbReference>
<sequence length="247" mass="26093">MLMEGTTAVVTGGTRGLGRAIAERFLDEGASVVCAARNPYDIKEVADRHPGRLRYHETDVTDEDSVRDLVETTVAEFGGLDVLVNNAGVSRDGKITRLTLDEWNTTVTTNLTGVFLGTRAAAPVMAERGGGRIVNISSCVATRPAPGTSAYSASKAAVEMFTRSSAVELAPKGIVVNALAPGYIDEGMGRQVAANPKVWEVYRHRMLAGRLGRPDEVGSAAVFLAGAEGSYVNGHVLEVNGGLMWTS</sequence>